<comment type="similarity">
    <text evidence="1">Belongs to the universal stress protein A family.</text>
</comment>
<dbReference type="RefSeq" id="WP_142896804.1">
    <property type="nucleotide sequence ID" value="NZ_ML660055.1"/>
</dbReference>
<dbReference type="CDD" id="cd00293">
    <property type="entry name" value="USP-like"/>
    <property type="match status" value="1"/>
</dbReference>
<dbReference type="PRINTS" id="PR01438">
    <property type="entry name" value="UNVRSLSTRESS"/>
</dbReference>
<evidence type="ECO:0000259" key="2">
    <source>
        <dbReference type="Pfam" id="PF00582"/>
    </source>
</evidence>
<evidence type="ECO:0000313" key="4">
    <source>
        <dbReference type="Proteomes" id="UP000315252"/>
    </source>
</evidence>
<dbReference type="PANTHER" id="PTHR46268:SF6">
    <property type="entry name" value="UNIVERSAL STRESS PROTEIN UP12"/>
    <property type="match status" value="1"/>
</dbReference>
<feature type="domain" description="UspA" evidence="2">
    <location>
        <begin position="4"/>
        <end position="144"/>
    </location>
</feature>
<dbReference type="AlphaFoldDB" id="A0A545TQX7"/>
<dbReference type="EMBL" id="VHSH01000004">
    <property type="protein sequence ID" value="TQV79624.1"/>
    <property type="molecule type" value="Genomic_DNA"/>
</dbReference>
<reference evidence="3 4" key="1">
    <citation type="submission" date="2019-06" db="EMBL/GenBank/DDBJ databases">
        <title>Whole genome sequence for Rhodospirillaceae sp. R148.</title>
        <authorList>
            <person name="Wang G."/>
        </authorList>
    </citation>
    <scope>NUCLEOTIDE SEQUENCE [LARGE SCALE GENOMIC DNA]</scope>
    <source>
        <strain evidence="3 4">R148</strain>
    </source>
</reference>
<proteinExistence type="inferred from homology"/>
<dbReference type="InterPro" id="IPR006016">
    <property type="entry name" value="UspA"/>
</dbReference>
<gene>
    <name evidence="3" type="ORF">FKG95_12945</name>
</gene>
<dbReference type="InterPro" id="IPR006015">
    <property type="entry name" value="Universal_stress_UspA"/>
</dbReference>
<dbReference type="Proteomes" id="UP000315252">
    <property type="component" value="Unassembled WGS sequence"/>
</dbReference>
<evidence type="ECO:0000256" key="1">
    <source>
        <dbReference type="ARBA" id="ARBA00008791"/>
    </source>
</evidence>
<organism evidence="3 4">
    <name type="scientific">Denitrobaculum tricleocarpae</name>
    <dbReference type="NCBI Taxonomy" id="2591009"/>
    <lineage>
        <taxon>Bacteria</taxon>
        <taxon>Pseudomonadati</taxon>
        <taxon>Pseudomonadota</taxon>
        <taxon>Alphaproteobacteria</taxon>
        <taxon>Rhodospirillales</taxon>
        <taxon>Rhodospirillaceae</taxon>
        <taxon>Denitrobaculum</taxon>
    </lineage>
</organism>
<dbReference type="SUPFAM" id="SSF52402">
    <property type="entry name" value="Adenine nucleotide alpha hydrolases-like"/>
    <property type="match status" value="1"/>
</dbReference>
<keyword evidence="4" id="KW-1185">Reference proteome</keyword>
<dbReference type="InterPro" id="IPR014729">
    <property type="entry name" value="Rossmann-like_a/b/a_fold"/>
</dbReference>
<comment type="caution">
    <text evidence="3">The sequence shown here is derived from an EMBL/GenBank/DDBJ whole genome shotgun (WGS) entry which is preliminary data.</text>
</comment>
<dbReference type="Gene3D" id="3.40.50.620">
    <property type="entry name" value="HUPs"/>
    <property type="match status" value="1"/>
</dbReference>
<evidence type="ECO:0000313" key="3">
    <source>
        <dbReference type="EMBL" id="TQV79624.1"/>
    </source>
</evidence>
<protein>
    <submittedName>
        <fullName evidence="3">Universal stress protein</fullName>
    </submittedName>
</protein>
<sequence>MSNVFIVGYDGTKDGRRALDFALERAKSQNAEVHIVYVLEWSPYSFLTPEELEQRHARRKEEVELASTQIMSPLLKELEGAGIKVEGVIRYGKIPEVICDVAKKAGAMQIIVGRNGGSDIAARVFGSVPGTLIQISPVPITVVP</sequence>
<dbReference type="OrthoDB" id="5186731at2"/>
<dbReference type="Pfam" id="PF00582">
    <property type="entry name" value="Usp"/>
    <property type="match status" value="1"/>
</dbReference>
<dbReference type="PANTHER" id="PTHR46268">
    <property type="entry name" value="STRESS RESPONSE PROTEIN NHAX"/>
    <property type="match status" value="1"/>
</dbReference>
<accession>A0A545TQX7</accession>
<name>A0A545TQX7_9PROT</name>